<evidence type="ECO:0000313" key="1">
    <source>
        <dbReference type="EMBL" id="GFY76032.1"/>
    </source>
</evidence>
<keyword evidence="2" id="KW-1185">Reference proteome</keyword>
<dbReference type="Proteomes" id="UP000886998">
    <property type="component" value="Unassembled WGS sequence"/>
</dbReference>
<gene>
    <name evidence="1" type="ORF">TNIN_751</name>
</gene>
<sequence length="153" mass="17361">MERTRDGTRAARDQDIFSVEMIVESGFKNDFSASLLGAGRIPVVQAEFRRMESLQCMARLSFWWGMVKGVSLESVPYLAWERGAFPWRGHVALSIYSNAGRVGRTLLLGTYPVLYSYSRRLPRQRVFHATILAQHDRKSTAVSNTAARWSGLF</sequence>
<dbReference type="EMBL" id="BMAV01021726">
    <property type="protein sequence ID" value="GFY76032.1"/>
    <property type="molecule type" value="Genomic_DNA"/>
</dbReference>
<name>A0A8X6YQ99_9ARAC</name>
<organism evidence="1 2">
    <name type="scientific">Trichonephila inaurata madagascariensis</name>
    <dbReference type="NCBI Taxonomy" id="2747483"/>
    <lineage>
        <taxon>Eukaryota</taxon>
        <taxon>Metazoa</taxon>
        <taxon>Ecdysozoa</taxon>
        <taxon>Arthropoda</taxon>
        <taxon>Chelicerata</taxon>
        <taxon>Arachnida</taxon>
        <taxon>Araneae</taxon>
        <taxon>Araneomorphae</taxon>
        <taxon>Entelegynae</taxon>
        <taxon>Araneoidea</taxon>
        <taxon>Nephilidae</taxon>
        <taxon>Trichonephila</taxon>
        <taxon>Trichonephila inaurata</taxon>
    </lineage>
</organism>
<dbReference type="AlphaFoldDB" id="A0A8X6YQ99"/>
<protein>
    <submittedName>
        <fullName evidence="1">Uncharacterized protein</fullName>
    </submittedName>
</protein>
<reference evidence="1" key="1">
    <citation type="submission" date="2020-08" db="EMBL/GenBank/DDBJ databases">
        <title>Multicomponent nature underlies the extraordinary mechanical properties of spider dragline silk.</title>
        <authorList>
            <person name="Kono N."/>
            <person name="Nakamura H."/>
            <person name="Mori M."/>
            <person name="Yoshida Y."/>
            <person name="Ohtoshi R."/>
            <person name="Malay A.D."/>
            <person name="Moran D.A.P."/>
            <person name="Tomita M."/>
            <person name="Numata K."/>
            <person name="Arakawa K."/>
        </authorList>
    </citation>
    <scope>NUCLEOTIDE SEQUENCE</scope>
</reference>
<evidence type="ECO:0000313" key="2">
    <source>
        <dbReference type="Proteomes" id="UP000886998"/>
    </source>
</evidence>
<proteinExistence type="predicted"/>
<comment type="caution">
    <text evidence="1">The sequence shown here is derived from an EMBL/GenBank/DDBJ whole genome shotgun (WGS) entry which is preliminary data.</text>
</comment>
<accession>A0A8X6YQ99</accession>